<dbReference type="InterPro" id="IPR036388">
    <property type="entry name" value="WH-like_DNA-bd_sf"/>
</dbReference>
<evidence type="ECO:0000313" key="5">
    <source>
        <dbReference type="EMBL" id="SPF78891.1"/>
    </source>
</evidence>
<name>A0A2R8AS50_9RHOB</name>
<feature type="domain" description="HTH luxR-type" evidence="4">
    <location>
        <begin position="204"/>
        <end position="269"/>
    </location>
</feature>
<sequence>MTKNDLAIAYPLNAFQNVRMSNNAHSSNSSSSDLLSELAACMGKVGDRSFNQAFLNLVETQLGADQVMVFSYGASKPTCYLSYNTHPEKNANQLAQAYLETGYADDPLQPQISRLAGINGTDVFSLSTLATNMAPLYRHRFFELPGIVDKLTVLARRDTSCLGVNFYRFADSGAFAPELTANPVLDVLGQLALLHYSDSQPQDMLSPLLSLSEREREICEGILRGKTTDAIAWELEVAPSTVTTYRKRAYIKLGINSKPALFTLCGTDR</sequence>
<gene>
    <name evidence="5" type="primary">uvrY</name>
    <name evidence="5" type="ORF">ALP8811_02823</name>
</gene>
<evidence type="ECO:0000259" key="4">
    <source>
        <dbReference type="PROSITE" id="PS50043"/>
    </source>
</evidence>
<keyword evidence="6" id="KW-1185">Reference proteome</keyword>
<dbReference type="AlphaFoldDB" id="A0A2R8AS50"/>
<dbReference type="PROSITE" id="PS50043">
    <property type="entry name" value="HTH_LUXR_2"/>
    <property type="match status" value="1"/>
</dbReference>
<evidence type="ECO:0000256" key="2">
    <source>
        <dbReference type="ARBA" id="ARBA00023125"/>
    </source>
</evidence>
<keyword evidence="1" id="KW-0805">Transcription regulation</keyword>
<dbReference type="CDD" id="cd06170">
    <property type="entry name" value="LuxR_C_like"/>
    <property type="match status" value="1"/>
</dbReference>
<evidence type="ECO:0000256" key="1">
    <source>
        <dbReference type="ARBA" id="ARBA00023015"/>
    </source>
</evidence>
<evidence type="ECO:0000256" key="3">
    <source>
        <dbReference type="ARBA" id="ARBA00023163"/>
    </source>
</evidence>
<dbReference type="Pfam" id="PF00196">
    <property type="entry name" value="GerE"/>
    <property type="match status" value="1"/>
</dbReference>
<dbReference type="GO" id="GO:0003677">
    <property type="term" value="F:DNA binding"/>
    <property type="evidence" value="ECO:0007669"/>
    <property type="project" value="UniProtKB-KW"/>
</dbReference>
<dbReference type="SMART" id="SM00421">
    <property type="entry name" value="HTH_LUXR"/>
    <property type="match status" value="1"/>
</dbReference>
<protein>
    <submittedName>
        <fullName evidence="5">Response regulator UvrY</fullName>
    </submittedName>
</protein>
<dbReference type="EMBL" id="OMOI01000002">
    <property type="protein sequence ID" value="SPF78891.1"/>
    <property type="molecule type" value="Genomic_DNA"/>
</dbReference>
<dbReference type="PANTHER" id="PTHR44688:SF16">
    <property type="entry name" value="DNA-BINDING TRANSCRIPTIONAL ACTIVATOR DEVR_DOSR"/>
    <property type="match status" value="1"/>
</dbReference>
<keyword evidence="2" id="KW-0238">DNA-binding</keyword>
<reference evidence="6" key="1">
    <citation type="submission" date="2018-03" db="EMBL/GenBank/DDBJ databases">
        <authorList>
            <person name="Rodrigo-Torres L."/>
            <person name="Arahal R. D."/>
            <person name="Lucena T."/>
        </authorList>
    </citation>
    <scope>NUCLEOTIDE SEQUENCE [LARGE SCALE GENOMIC DNA]</scope>
    <source>
        <strain evidence="6">CECT 8811</strain>
    </source>
</reference>
<dbReference type="InterPro" id="IPR016032">
    <property type="entry name" value="Sig_transdc_resp-reg_C-effctor"/>
</dbReference>
<proteinExistence type="predicted"/>
<dbReference type="PROSITE" id="PS00622">
    <property type="entry name" value="HTH_LUXR_1"/>
    <property type="match status" value="1"/>
</dbReference>
<dbReference type="RefSeq" id="WP_108857872.1">
    <property type="nucleotide sequence ID" value="NZ_OMOI01000002.1"/>
</dbReference>
<dbReference type="PRINTS" id="PR00038">
    <property type="entry name" value="HTHLUXR"/>
</dbReference>
<organism evidence="5 6">
    <name type="scientific">Aliiroseovarius pelagivivens</name>
    <dbReference type="NCBI Taxonomy" id="1639690"/>
    <lineage>
        <taxon>Bacteria</taxon>
        <taxon>Pseudomonadati</taxon>
        <taxon>Pseudomonadota</taxon>
        <taxon>Alphaproteobacteria</taxon>
        <taxon>Rhodobacterales</taxon>
        <taxon>Paracoccaceae</taxon>
        <taxon>Aliiroseovarius</taxon>
    </lineage>
</organism>
<dbReference type="OrthoDB" id="343383at2"/>
<keyword evidence="3" id="KW-0804">Transcription</keyword>
<dbReference type="SUPFAM" id="SSF46894">
    <property type="entry name" value="C-terminal effector domain of the bipartite response regulators"/>
    <property type="match status" value="1"/>
</dbReference>
<dbReference type="GO" id="GO:0006355">
    <property type="term" value="P:regulation of DNA-templated transcription"/>
    <property type="evidence" value="ECO:0007669"/>
    <property type="project" value="InterPro"/>
</dbReference>
<dbReference type="Gene3D" id="1.10.10.10">
    <property type="entry name" value="Winged helix-like DNA-binding domain superfamily/Winged helix DNA-binding domain"/>
    <property type="match status" value="1"/>
</dbReference>
<accession>A0A2R8AS50</accession>
<evidence type="ECO:0000313" key="6">
    <source>
        <dbReference type="Proteomes" id="UP000244911"/>
    </source>
</evidence>
<dbReference type="InterPro" id="IPR000792">
    <property type="entry name" value="Tscrpt_reg_LuxR_C"/>
</dbReference>
<dbReference type="Proteomes" id="UP000244911">
    <property type="component" value="Unassembled WGS sequence"/>
</dbReference>
<dbReference type="PANTHER" id="PTHR44688">
    <property type="entry name" value="DNA-BINDING TRANSCRIPTIONAL ACTIVATOR DEVR_DOSR"/>
    <property type="match status" value="1"/>
</dbReference>